<evidence type="ECO:0000256" key="6">
    <source>
        <dbReference type="ARBA" id="ARBA00022967"/>
    </source>
</evidence>
<feature type="compositionally biased region" description="Polar residues" evidence="9">
    <location>
        <begin position="74"/>
        <end position="103"/>
    </location>
</feature>
<dbReference type="PROSITE" id="PS00154">
    <property type="entry name" value="ATPASE_E1_E2"/>
    <property type="match status" value="1"/>
</dbReference>
<keyword evidence="3 10" id="KW-0812">Transmembrane</keyword>
<dbReference type="NCBIfam" id="TIGR01494">
    <property type="entry name" value="ATPase_P-type"/>
    <property type="match status" value="1"/>
</dbReference>
<feature type="transmembrane region" description="Helical" evidence="10">
    <location>
        <begin position="232"/>
        <end position="253"/>
    </location>
</feature>
<dbReference type="PANTHER" id="PTHR43294">
    <property type="entry name" value="SODIUM/POTASSIUM-TRANSPORTING ATPASE SUBUNIT ALPHA"/>
    <property type="match status" value="1"/>
</dbReference>
<dbReference type="InterPro" id="IPR008250">
    <property type="entry name" value="ATPase_P-typ_transduc_dom_A_sf"/>
</dbReference>
<dbReference type="GO" id="GO:1990573">
    <property type="term" value="P:potassium ion import across plasma membrane"/>
    <property type="evidence" value="ECO:0000318"/>
    <property type="project" value="GO_Central"/>
</dbReference>
<evidence type="ECO:0000256" key="8">
    <source>
        <dbReference type="ARBA" id="ARBA00023136"/>
    </source>
</evidence>
<dbReference type="GO" id="GO:1902600">
    <property type="term" value="P:proton transmembrane transport"/>
    <property type="evidence" value="ECO:0000318"/>
    <property type="project" value="GO_Central"/>
</dbReference>
<dbReference type="Gene3D" id="1.20.1110.10">
    <property type="entry name" value="Calcium-transporting ATPase, transmembrane domain"/>
    <property type="match status" value="1"/>
</dbReference>
<feature type="region of interest" description="Disordered" evidence="9">
    <location>
        <begin position="118"/>
        <end position="198"/>
    </location>
</feature>
<feature type="compositionally biased region" description="Basic residues" evidence="9">
    <location>
        <begin position="137"/>
        <end position="148"/>
    </location>
</feature>
<dbReference type="InterPro" id="IPR050510">
    <property type="entry name" value="Cation_transp_ATPase_P-type"/>
</dbReference>
<dbReference type="AlphaFoldDB" id="A9V756"/>
<feature type="compositionally biased region" description="Basic and acidic residues" evidence="9">
    <location>
        <begin position="160"/>
        <end position="183"/>
    </location>
</feature>
<feature type="region of interest" description="Disordered" evidence="9">
    <location>
        <begin position="582"/>
        <end position="644"/>
    </location>
</feature>
<keyword evidence="13" id="KW-1185">Reference proteome</keyword>
<keyword evidence="8 10" id="KW-0472">Membrane</keyword>
<dbReference type="InterPro" id="IPR036412">
    <property type="entry name" value="HAD-like_sf"/>
</dbReference>
<dbReference type="SUPFAM" id="SSF81660">
    <property type="entry name" value="Metal cation-transporting ATPase, ATP-binding domain N"/>
    <property type="match status" value="1"/>
</dbReference>
<dbReference type="InterPro" id="IPR023214">
    <property type="entry name" value="HAD_sf"/>
</dbReference>
<dbReference type="Gene3D" id="3.40.50.1000">
    <property type="entry name" value="HAD superfamily/HAD-like"/>
    <property type="match status" value="1"/>
</dbReference>
<feature type="transmembrane region" description="Helical" evidence="10">
    <location>
        <begin position="259"/>
        <end position="278"/>
    </location>
</feature>
<evidence type="ECO:0000256" key="10">
    <source>
        <dbReference type="SAM" id="Phobius"/>
    </source>
</evidence>
<evidence type="ECO:0000256" key="1">
    <source>
        <dbReference type="ARBA" id="ARBA00004651"/>
    </source>
</evidence>
<dbReference type="SUPFAM" id="SSF81653">
    <property type="entry name" value="Calcium ATPase, transduction domain A"/>
    <property type="match status" value="1"/>
</dbReference>
<dbReference type="Pfam" id="PF00690">
    <property type="entry name" value="Cation_ATPase_N"/>
    <property type="match status" value="1"/>
</dbReference>
<dbReference type="Proteomes" id="UP000001357">
    <property type="component" value="Unassembled WGS sequence"/>
</dbReference>
<dbReference type="GO" id="GO:0016887">
    <property type="term" value="F:ATP hydrolysis activity"/>
    <property type="evidence" value="ECO:0007669"/>
    <property type="project" value="InterPro"/>
</dbReference>
<dbReference type="InterPro" id="IPR059000">
    <property type="entry name" value="ATPase_P-type_domA"/>
</dbReference>
<dbReference type="FunFam" id="3.40.50.1000:FF:000001">
    <property type="entry name" value="Phospholipid-transporting ATPase IC"/>
    <property type="match status" value="1"/>
</dbReference>
<dbReference type="STRING" id="81824.A9V756"/>
<feature type="compositionally biased region" description="Polar residues" evidence="9">
    <location>
        <begin position="613"/>
        <end position="626"/>
    </location>
</feature>
<keyword evidence="5" id="KW-0067">ATP-binding</keyword>
<dbReference type="KEGG" id="mbr:MONBRDRAFT_28085"/>
<dbReference type="PRINTS" id="PR00121">
    <property type="entry name" value="NAKATPASE"/>
</dbReference>
<dbReference type="InterPro" id="IPR023298">
    <property type="entry name" value="ATPase_P-typ_TM_dom_sf"/>
</dbReference>
<feature type="compositionally biased region" description="Polar residues" evidence="9">
    <location>
        <begin position="125"/>
        <end position="134"/>
    </location>
</feature>
<evidence type="ECO:0000256" key="3">
    <source>
        <dbReference type="ARBA" id="ARBA00022692"/>
    </source>
</evidence>
<dbReference type="GO" id="GO:0005524">
    <property type="term" value="F:ATP binding"/>
    <property type="evidence" value="ECO:0007669"/>
    <property type="project" value="UniProtKB-KW"/>
</dbReference>
<dbReference type="Gene3D" id="2.70.150.10">
    <property type="entry name" value="Calcium-transporting ATPase, cytoplasmic transduction domain A"/>
    <property type="match status" value="1"/>
</dbReference>
<proteinExistence type="predicted"/>
<dbReference type="SUPFAM" id="SSF56784">
    <property type="entry name" value="HAD-like"/>
    <property type="match status" value="1"/>
</dbReference>
<dbReference type="GO" id="GO:0005886">
    <property type="term" value="C:plasma membrane"/>
    <property type="evidence" value="ECO:0000318"/>
    <property type="project" value="GO_Central"/>
</dbReference>
<comment type="subcellular location">
    <subcellularLocation>
        <location evidence="1">Cell membrane</location>
        <topology evidence="1">Multi-pass membrane protein</topology>
    </subcellularLocation>
</comment>
<feature type="non-terminal residue" evidence="12">
    <location>
        <position position="666"/>
    </location>
</feature>
<dbReference type="GO" id="GO:0006883">
    <property type="term" value="P:intracellular sodium ion homeostasis"/>
    <property type="evidence" value="ECO:0000318"/>
    <property type="project" value="GO_Central"/>
</dbReference>
<feature type="transmembrane region" description="Helical" evidence="10">
    <location>
        <begin position="421"/>
        <end position="442"/>
    </location>
</feature>
<feature type="compositionally biased region" description="Polar residues" evidence="9">
    <location>
        <begin position="15"/>
        <end position="49"/>
    </location>
</feature>
<evidence type="ECO:0000256" key="5">
    <source>
        <dbReference type="ARBA" id="ARBA00022840"/>
    </source>
</evidence>
<feature type="region of interest" description="Disordered" evidence="9">
    <location>
        <begin position="1"/>
        <end position="103"/>
    </location>
</feature>
<dbReference type="InterPro" id="IPR001757">
    <property type="entry name" value="P_typ_ATPase"/>
</dbReference>
<dbReference type="GO" id="GO:0005391">
    <property type="term" value="F:P-type sodium:potassium-exchanging transporter activity"/>
    <property type="evidence" value="ECO:0000318"/>
    <property type="project" value="GO_Central"/>
</dbReference>
<dbReference type="EMBL" id="CH991564">
    <property type="protein sequence ID" value="EDQ86732.1"/>
    <property type="molecule type" value="Genomic_DNA"/>
</dbReference>
<dbReference type="GO" id="GO:0036376">
    <property type="term" value="P:sodium ion export across plasma membrane"/>
    <property type="evidence" value="ECO:0000318"/>
    <property type="project" value="GO_Central"/>
</dbReference>
<dbReference type="InterPro" id="IPR018303">
    <property type="entry name" value="ATPase_P-typ_P_site"/>
</dbReference>
<dbReference type="PANTHER" id="PTHR43294:SF21">
    <property type="entry name" value="CATION TRANSPORTING ATPASE"/>
    <property type="match status" value="1"/>
</dbReference>
<reference evidence="12 13" key="1">
    <citation type="journal article" date="2008" name="Nature">
        <title>The genome of the choanoflagellate Monosiga brevicollis and the origin of metazoans.</title>
        <authorList>
            <consortium name="JGI Sequencing"/>
            <person name="King N."/>
            <person name="Westbrook M.J."/>
            <person name="Young S.L."/>
            <person name="Kuo A."/>
            <person name="Abedin M."/>
            <person name="Chapman J."/>
            <person name="Fairclough S."/>
            <person name="Hellsten U."/>
            <person name="Isogai Y."/>
            <person name="Letunic I."/>
            <person name="Marr M."/>
            <person name="Pincus D."/>
            <person name="Putnam N."/>
            <person name="Rokas A."/>
            <person name="Wright K.J."/>
            <person name="Zuzow R."/>
            <person name="Dirks W."/>
            <person name="Good M."/>
            <person name="Goodstein D."/>
            <person name="Lemons D."/>
            <person name="Li W."/>
            <person name="Lyons J.B."/>
            <person name="Morris A."/>
            <person name="Nichols S."/>
            <person name="Richter D.J."/>
            <person name="Salamov A."/>
            <person name="Bork P."/>
            <person name="Lim W.A."/>
            <person name="Manning G."/>
            <person name="Miller W.T."/>
            <person name="McGinnis W."/>
            <person name="Shapiro H."/>
            <person name="Tjian R."/>
            <person name="Grigoriev I.V."/>
            <person name="Rokhsar D."/>
        </authorList>
    </citation>
    <scope>NUCLEOTIDE SEQUENCE [LARGE SCALE GENOMIC DNA]</scope>
    <source>
        <strain evidence="13">MX1 / ATCC 50154</strain>
    </source>
</reference>
<feature type="compositionally biased region" description="Polar residues" evidence="9">
    <location>
        <begin position="184"/>
        <end position="197"/>
    </location>
</feature>
<dbReference type="PRINTS" id="PR00119">
    <property type="entry name" value="CATATPASE"/>
</dbReference>
<feature type="domain" description="Cation-transporting P-type ATPase N-terminal" evidence="11">
    <location>
        <begin position="168"/>
        <end position="250"/>
    </location>
</feature>
<keyword evidence="6" id="KW-1278">Translocase</keyword>
<accession>A9V756</accession>
<evidence type="ECO:0000256" key="2">
    <source>
        <dbReference type="ARBA" id="ARBA00022475"/>
    </source>
</evidence>
<name>A9V756_MONBE</name>
<keyword evidence="4" id="KW-0547">Nucleotide-binding</keyword>
<sequence length="666" mass="72288">MDYQLDASDNAPIDRTSSYKLATGHESSVDSMSRTLAVQSPGQESTGVQDIQPVVEDDGHAGSRLQPIDLDDVSNANGSTADIISGQISSPAKRTGASPSPSQPWGSFFSFSYLSPPQASYDEGVSSSPEPNSPSKDKRHASKGKGKRKKDEDKEEAIEDEAKHSVIEEHTMSSEEVANKFKDSNISPNKPSGSKGLSTARAKELLEQNGPNRLTPPKRVSMCTLYWRQYNNLFNILLLIAALLCLITFAIDTDLQDNLYVAIVLFVIIFLQTFLSFLQERKTARLQDAFTAFIPTKSNVIRDGKEANIATSDLVVGDIVLISEGDKIPADLRLLEVSDLKVEQAALTGESEPVSRSEEAEPTDTIVTEASCIAFNGTLVTQGSGVGVVVATGDETFIGRIAGLTSRTETGLTTLEREVNLFVRFIAYLAIAMATVFFAIGLGRKEGDDVLSTFVSGFIVIIVANVPQGLPATVTSLLTIATKRLASRNIFVKKLNYVETLGAATVICSDKTGTLTKNEMTVTELWLDRDFFWQEFSELLDRKRSKSTANQGSDANVPNTFDMFHLVSSVCNKAFIERAEDSASNNQPMLGSHPLSHDSSSHYPSASDPRYQRSGSHASGGQSRHASNAAGHHSRTEFGGQEDQYFGSPSEVALLRFCNGLRSIQR</sequence>
<keyword evidence="2" id="KW-1003">Cell membrane</keyword>
<dbReference type="Pfam" id="PF00122">
    <property type="entry name" value="E1-E2_ATPase"/>
    <property type="match status" value="1"/>
</dbReference>
<dbReference type="GO" id="GO:0030007">
    <property type="term" value="P:intracellular potassium ion homeostasis"/>
    <property type="evidence" value="ECO:0000318"/>
    <property type="project" value="GO_Central"/>
</dbReference>
<gene>
    <name evidence="12" type="ORF">MONBRDRAFT_28085</name>
</gene>
<feature type="transmembrane region" description="Helical" evidence="10">
    <location>
        <begin position="454"/>
        <end position="480"/>
    </location>
</feature>
<dbReference type="SUPFAM" id="SSF81665">
    <property type="entry name" value="Calcium ATPase, transmembrane domain M"/>
    <property type="match status" value="1"/>
</dbReference>
<keyword evidence="7 10" id="KW-1133">Transmembrane helix</keyword>
<dbReference type="Gene3D" id="3.40.1110.10">
    <property type="entry name" value="Calcium-transporting ATPase, cytoplasmic domain N"/>
    <property type="match status" value="1"/>
</dbReference>
<organism evidence="12 13">
    <name type="scientific">Monosiga brevicollis</name>
    <name type="common">Choanoflagellate</name>
    <dbReference type="NCBI Taxonomy" id="81824"/>
    <lineage>
        <taxon>Eukaryota</taxon>
        <taxon>Choanoflagellata</taxon>
        <taxon>Craspedida</taxon>
        <taxon>Salpingoecidae</taxon>
        <taxon>Monosiga</taxon>
    </lineage>
</organism>
<dbReference type="InterPro" id="IPR004014">
    <property type="entry name" value="ATPase_P-typ_cation-transptr_N"/>
</dbReference>
<evidence type="ECO:0000259" key="11">
    <source>
        <dbReference type="SMART" id="SM00831"/>
    </source>
</evidence>
<dbReference type="InParanoid" id="A9V756"/>
<dbReference type="InterPro" id="IPR023299">
    <property type="entry name" value="ATPase_P-typ_cyto_dom_N"/>
</dbReference>
<evidence type="ECO:0000256" key="7">
    <source>
        <dbReference type="ARBA" id="ARBA00022989"/>
    </source>
</evidence>
<evidence type="ECO:0000256" key="9">
    <source>
        <dbReference type="SAM" id="MobiDB-lite"/>
    </source>
</evidence>
<dbReference type="SMART" id="SM00831">
    <property type="entry name" value="Cation_ATPase_N"/>
    <property type="match status" value="1"/>
</dbReference>
<evidence type="ECO:0000313" key="12">
    <source>
        <dbReference type="EMBL" id="EDQ86732.1"/>
    </source>
</evidence>
<dbReference type="RefSeq" id="XP_001748568.1">
    <property type="nucleotide sequence ID" value="XM_001748516.1"/>
</dbReference>
<evidence type="ECO:0000256" key="4">
    <source>
        <dbReference type="ARBA" id="ARBA00022741"/>
    </source>
</evidence>
<dbReference type="eggNOG" id="KOG0203">
    <property type="taxonomic scope" value="Eukaryota"/>
</dbReference>
<evidence type="ECO:0000313" key="13">
    <source>
        <dbReference type="Proteomes" id="UP000001357"/>
    </source>
</evidence>
<protein>
    <recommendedName>
        <fullName evidence="11">Cation-transporting P-type ATPase N-terminal domain-containing protein</fullName>
    </recommendedName>
</protein>
<dbReference type="GeneID" id="5893740"/>